<protein>
    <submittedName>
        <fullName evidence="7">Antiholin-like protein LrgA</fullName>
    </submittedName>
    <submittedName>
        <fullName evidence="8">CidA/LrgA family protein</fullName>
    </submittedName>
</protein>
<evidence type="ECO:0000256" key="5">
    <source>
        <dbReference type="ARBA" id="ARBA00023136"/>
    </source>
</evidence>
<accession>A0A174CDA6</accession>
<organism evidence="7 9">
    <name type="scientific">Fusicatenibacter saccharivorans</name>
    <dbReference type="NCBI Taxonomy" id="1150298"/>
    <lineage>
        <taxon>Bacteria</taxon>
        <taxon>Bacillati</taxon>
        <taxon>Bacillota</taxon>
        <taxon>Clostridia</taxon>
        <taxon>Lachnospirales</taxon>
        <taxon>Lachnospiraceae</taxon>
        <taxon>Fusicatenibacter</taxon>
    </lineage>
</organism>
<sequence length="123" mass="13249">MKLLRQFLVIMAVSFVGEILHAVLPLPIPASIYGLVLMLALLMTGALKLDAVEDAGKFMIEIMPVMFIPAGVGLMESWGELKAVLVPVLVITLVSTIVVMVVSGRVTQAVIRLERKHKGGDAK</sequence>
<feature type="transmembrane region" description="Helical" evidence="6">
    <location>
        <begin position="84"/>
        <end position="106"/>
    </location>
</feature>
<proteinExistence type="predicted"/>
<dbReference type="EMBL" id="CYYV01000005">
    <property type="protein sequence ID" value="CUO09698.1"/>
    <property type="molecule type" value="Genomic_DNA"/>
</dbReference>
<dbReference type="Proteomes" id="UP000737612">
    <property type="component" value="Unassembled WGS sequence"/>
</dbReference>
<dbReference type="RefSeq" id="WP_022461986.1">
    <property type="nucleotide sequence ID" value="NZ_CYYV01000005.1"/>
</dbReference>
<dbReference type="AlphaFoldDB" id="A0A174CDA6"/>
<reference evidence="8" key="2">
    <citation type="submission" date="2021-02" db="EMBL/GenBank/DDBJ databases">
        <title>Metagenome-assembled genomes from human diarrheal sample B26.</title>
        <authorList>
            <person name="Ateba T.P."/>
            <person name="Alayande K.A."/>
            <person name="Mwanza M."/>
        </authorList>
    </citation>
    <scope>NUCLEOTIDE SEQUENCE</scope>
    <source>
        <strain evidence="8">06WH</strain>
    </source>
</reference>
<dbReference type="InterPro" id="IPR005538">
    <property type="entry name" value="LrgA/CidA"/>
</dbReference>
<feature type="transmembrane region" description="Helical" evidence="6">
    <location>
        <begin position="30"/>
        <end position="47"/>
    </location>
</feature>
<dbReference type="EMBL" id="JAFHBD010000010">
    <property type="protein sequence ID" value="MBN2952656.1"/>
    <property type="molecule type" value="Genomic_DNA"/>
</dbReference>
<keyword evidence="5 6" id="KW-0472">Membrane</keyword>
<keyword evidence="3 6" id="KW-0812">Transmembrane</keyword>
<dbReference type="Proteomes" id="UP000095706">
    <property type="component" value="Unassembled WGS sequence"/>
</dbReference>
<keyword evidence="4 6" id="KW-1133">Transmembrane helix</keyword>
<dbReference type="PANTHER" id="PTHR33931:SF2">
    <property type="entry name" value="HOLIN-LIKE PROTEIN CIDA"/>
    <property type="match status" value="1"/>
</dbReference>
<dbReference type="PANTHER" id="PTHR33931">
    <property type="entry name" value="HOLIN-LIKE PROTEIN CIDA-RELATED"/>
    <property type="match status" value="1"/>
</dbReference>
<evidence type="ECO:0000313" key="7">
    <source>
        <dbReference type="EMBL" id="CUO09698.1"/>
    </source>
</evidence>
<evidence type="ECO:0000256" key="4">
    <source>
        <dbReference type="ARBA" id="ARBA00022989"/>
    </source>
</evidence>
<evidence type="ECO:0000256" key="6">
    <source>
        <dbReference type="SAM" id="Phobius"/>
    </source>
</evidence>
<gene>
    <name evidence="7" type="primary">lrgA</name>
    <name evidence="7" type="ORF">ERS852406_01272</name>
    <name evidence="8" type="ORF">JTJ23_03455</name>
</gene>
<evidence type="ECO:0000256" key="2">
    <source>
        <dbReference type="ARBA" id="ARBA00022475"/>
    </source>
</evidence>
<keyword evidence="2" id="KW-1003">Cell membrane</keyword>
<evidence type="ECO:0000313" key="8">
    <source>
        <dbReference type="EMBL" id="MBN2952656.1"/>
    </source>
</evidence>
<evidence type="ECO:0000256" key="3">
    <source>
        <dbReference type="ARBA" id="ARBA00022692"/>
    </source>
</evidence>
<dbReference type="GO" id="GO:0005886">
    <property type="term" value="C:plasma membrane"/>
    <property type="evidence" value="ECO:0007669"/>
    <property type="project" value="UniProtKB-SubCell"/>
</dbReference>
<reference evidence="7 9" key="1">
    <citation type="submission" date="2015-09" db="EMBL/GenBank/DDBJ databases">
        <authorList>
            <consortium name="Pathogen Informatics"/>
        </authorList>
    </citation>
    <scope>NUCLEOTIDE SEQUENCE [LARGE SCALE GENOMIC DNA]</scope>
    <source>
        <strain evidence="7 9">2789STDY5608849</strain>
    </source>
</reference>
<comment type="subcellular location">
    <subcellularLocation>
        <location evidence="1">Cell membrane</location>
        <topology evidence="1">Multi-pass membrane protein</topology>
    </subcellularLocation>
</comment>
<evidence type="ECO:0000256" key="1">
    <source>
        <dbReference type="ARBA" id="ARBA00004651"/>
    </source>
</evidence>
<name>A0A174CDA6_9FIRM</name>
<dbReference type="Pfam" id="PF03788">
    <property type="entry name" value="LrgA"/>
    <property type="match status" value="1"/>
</dbReference>
<evidence type="ECO:0000313" key="9">
    <source>
        <dbReference type="Proteomes" id="UP000095706"/>
    </source>
</evidence>